<dbReference type="PANTHER" id="PTHR46558:SF11">
    <property type="entry name" value="HTH-TYPE TRANSCRIPTIONAL REGULATOR XRE"/>
    <property type="match status" value="1"/>
</dbReference>
<keyword evidence="1" id="KW-0238">DNA-binding</keyword>
<dbReference type="RefSeq" id="WP_203642970.1">
    <property type="nucleotide sequence ID" value="NZ_BOLN01000002.1"/>
</dbReference>
<dbReference type="CDD" id="cd00093">
    <property type="entry name" value="HTH_XRE"/>
    <property type="match status" value="1"/>
</dbReference>
<sequence length="123" mass="14221">MSKTLPERITDLREAKGITQGQLATELNLDKSSMSRIEKGTRKISTEEFLKIVDFFKIPADYALGRTDDMTEPKFIKDDLTTIKVDDLPYYYRAAIDGYAKFQRARYQERLKDGKFDPTNPSE</sequence>
<keyword evidence="4" id="KW-1185">Reference proteome</keyword>
<dbReference type="PROSITE" id="PS50943">
    <property type="entry name" value="HTH_CROC1"/>
    <property type="match status" value="1"/>
</dbReference>
<dbReference type="SUPFAM" id="SSF47413">
    <property type="entry name" value="lambda repressor-like DNA-binding domains"/>
    <property type="match status" value="1"/>
</dbReference>
<reference evidence="4" key="1">
    <citation type="journal article" date="2019" name="Int. J. Syst. Evol. Microbiol.">
        <title>The Global Catalogue of Microorganisms (GCM) 10K type strain sequencing project: providing services to taxonomists for standard genome sequencing and annotation.</title>
        <authorList>
            <consortium name="The Broad Institute Genomics Platform"/>
            <consortium name="The Broad Institute Genome Sequencing Center for Infectious Disease"/>
            <person name="Wu L."/>
            <person name="Ma J."/>
        </authorList>
    </citation>
    <scope>NUCLEOTIDE SEQUENCE [LARGE SCALE GENOMIC DNA]</scope>
    <source>
        <strain evidence="4">CCM 8979</strain>
    </source>
</reference>
<evidence type="ECO:0000313" key="3">
    <source>
        <dbReference type="EMBL" id="MFD1454779.1"/>
    </source>
</evidence>
<gene>
    <name evidence="3" type="ORF">ACFQ44_03650</name>
</gene>
<protein>
    <submittedName>
        <fullName evidence="3">Helix-turn-helix domain-containing protein</fullName>
    </submittedName>
</protein>
<accession>A0ABW4CZP5</accession>
<feature type="domain" description="HTH cro/C1-type" evidence="2">
    <location>
        <begin position="9"/>
        <end position="63"/>
    </location>
</feature>
<dbReference type="PANTHER" id="PTHR46558">
    <property type="entry name" value="TRACRIPTIONAL REGULATORY PROTEIN-RELATED-RELATED"/>
    <property type="match status" value="1"/>
</dbReference>
<comment type="caution">
    <text evidence="3">The sequence shown here is derived from an EMBL/GenBank/DDBJ whole genome shotgun (WGS) entry which is preliminary data.</text>
</comment>
<dbReference type="Proteomes" id="UP001597189">
    <property type="component" value="Unassembled WGS sequence"/>
</dbReference>
<dbReference type="Pfam" id="PF01381">
    <property type="entry name" value="HTH_3"/>
    <property type="match status" value="1"/>
</dbReference>
<proteinExistence type="predicted"/>
<dbReference type="InterPro" id="IPR001387">
    <property type="entry name" value="Cro/C1-type_HTH"/>
</dbReference>
<evidence type="ECO:0000259" key="2">
    <source>
        <dbReference type="PROSITE" id="PS50943"/>
    </source>
</evidence>
<dbReference type="EMBL" id="JBHTOD010000002">
    <property type="protein sequence ID" value="MFD1454779.1"/>
    <property type="molecule type" value="Genomic_DNA"/>
</dbReference>
<dbReference type="Gene3D" id="1.10.260.40">
    <property type="entry name" value="lambda repressor-like DNA-binding domains"/>
    <property type="match status" value="1"/>
</dbReference>
<name>A0ABW4CZP5_9LACO</name>
<organism evidence="3 4">
    <name type="scientific">Levilactobacillus lanxiensis</name>
    <dbReference type="NCBI Taxonomy" id="2799568"/>
    <lineage>
        <taxon>Bacteria</taxon>
        <taxon>Bacillati</taxon>
        <taxon>Bacillota</taxon>
        <taxon>Bacilli</taxon>
        <taxon>Lactobacillales</taxon>
        <taxon>Lactobacillaceae</taxon>
        <taxon>Levilactobacillus</taxon>
    </lineage>
</organism>
<evidence type="ECO:0000313" key="4">
    <source>
        <dbReference type="Proteomes" id="UP001597189"/>
    </source>
</evidence>
<dbReference type="InterPro" id="IPR010982">
    <property type="entry name" value="Lambda_DNA-bd_dom_sf"/>
</dbReference>
<evidence type="ECO:0000256" key="1">
    <source>
        <dbReference type="ARBA" id="ARBA00023125"/>
    </source>
</evidence>
<dbReference type="SMART" id="SM00530">
    <property type="entry name" value="HTH_XRE"/>
    <property type="match status" value="1"/>
</dbReference>